<proteinExistence type="predicted"/>
<evidence type="ECO:0000313" key="2">
    <source>
        <dbReference type="Proteomes" id="UP001151760"/>
    </source>
</evidence>
<dbReference type="Proteomes" id="UP001151760">
    <property type="component" value="Unassembled WGS sequence"/>
</dbReference>
<accession>A0ABQ5HT58</accession>
<dbReference type="GO" id="GO:0003964">
    <property type="term" value="F:RNA-directed DNA polymerase activity"/>
    <property type="evidence" value="ECO:0007669"/>
    <property type="project" value="UniProtKB-KW"/>
</dbReference>
<keyword evidence="2" id="KW-1185">Reference proteome</keyword>
<keyword evidence="1" id="KW-0695">RNA-directed DNA polymerase</keyword>
<dbReference type="InterPro" id="IPR052160">
    <property type="entry name" value="Gypsy_RT_Integrase-like"/>
</dbReference>
<dbReference type="PANTHER" id="PTHR47266">
    <property type="entry name" value="ENDONUCLEASE-RELATED"/>
    <property type="match status" value="1"/>
</dbReference>
<dbReference type="SUPFAM" id="SSF53098">
    <property type="entry name" value="Ribonuclease H-like"/>
    <property type="match status" value="1"/>
</dbReference>
<keyword evidence="1" id="KW-0548">Nucleotidyltransferase</keyword>
<comment type="caution">
    <text evidence="1">The sequence shown here is derived from an EMBL/GenBank/DDBJ whole genome shotgun (WGS) entry which is preliminary data.</text>
</comment>
<reference evidence="1" key="2">
    <citation type="submission" date="2022-01" db="EMBL/GenBank/DDBJ databases">
        <authorList>
            <person name="Yamashiro T."/>
            <person name="Shiraishi A."/>
            <person name="Satake H."/>
            <person name="Nakayama K."/>
        </authorList>
    </citation>
    <scope>NUCLEOTIDE SEQUENCE</scope>
</reference>
<evidence type="ECO:0000313" key="1">
    <source>
        <dbReference type="EMBL" id="GJT90532.1"/>
    </source>
</evidence>
<dbReference type="Gene3D" id="3.30.420.10">
    <property type="entry name" value="Ribonuclease H-like superfamily/Ribonuclease H"/>
    <property type="match status" value="1"/>
</dbReference>
<dbReference type="InterPro" id="IPR012337">
    <property type="entry name" value="RNaseH-like_sf"/>
</dbReference>
<protein>
    <submittedName>
        <fullName evidence="1">Reverse transcriptase domain-containing protein</fullName>
    </submittedName>
</protein>
<name>A0ABQ5HT58_9ASTR</name>
<dbReference type="InterPro" id="IPR036397">
    <property type="entry name" value="RNaseH_sf"/>
</dbReference>
<sequence>MKGGNDRGEFDDYELVPTSTVQDGEFVSIFRTLSKTPERIIFLFPSWIQLMDNRLAGNKLFYHLSRLEKPNLKELRKEEINDEFPDELLMSISTDEKKVEGIDFMGPFLKSHKFEYILVAIDYVSKWAEVEALPTNDARVVLHELDKLRLQAYENSKLYKARTKAYHDKKLRVRKEFKAGDKVLIFIVNGHRVKLYHDEEQLNELTTEEIHLMCEEGRMKAIPFMAPFPASYHETMPWASEKPYIYSVVENTCNEAKLYDLDETGKGTVIENILYVPSERISLGKK</sequence>
<dbReference type="EMBL" id="BQNB010019930">
    <property type="protein sequence ID" value="GJT90532.1"/>
    <property type="molecule type" value="Genomic_DNA"/>
</dbReference>
<keyword evidence="1" id="KW-0808">Transferase</keyword>
<organism evidence="1 2">
    <name type="scientific">Tanacetum coccineum</name>
    <dbReference type="NCBI Taxonomy" id="301880"/>
    <lineage>
        <taxon>Eukaryota</taxon>
        <taxon>Viridiplantae</taxon>
        <taxon>Streptophyta</taxon>
        <taxon>Embryophyta</taxon>
        <taxon>Tracheophyta</taxon>
        <taxon>Spermatophyta</taxon>
        <taxon>Magnoliopsida</taxon>
        <taxon>eudicotyledons</taxon>
        <taxon>Gunneridae</taxon>
        <taxon>Pentapetalae</taxon>
        <taxon>asterids</taxon>
        <taxon>campanulids</taxon>
        <taxon>Asterales</taxon>
        <taxon>Asteraceae</taxon>
        <taxon>Asteroideae</taxon>
        <taxon>Anthemideae</taxon>
        <taxon>Anthemidinae</taxon>
        <taxon>Tanacetum</taxon>
    </lineage>
</organism>
<gene>
    <name evidence="1" type="ORF">Tco_1079377</name>
</gene>
<reference evidence="1" key="1">
    <citation type="journal article" date="2022" name="Int. J. Mol. Sci.">
        <title>Draft Genome of Tanacetum Coccineum: Genomic Comparison of Closely Related Tanacetum-Family Plants.</title>
        <authorList>
            <person name="Yamashiro T."/>
            <person name="Shiraishi A."/>
            <person name="Nakayama K."/>
            <person name="Satake H."/>
        </authorList>
    </citation>
    <scope>NUCLEOTIDE SEQUENCE</scope>
</reference>